<evidence type="ECO:0000259" key="2">
    <source>
        <dbReference type="Pfam" id="PF00582"/>
    </source>
</evidence>
<feature type="domain" description="UspA" evidence="2">
    <location>
        <begin position="3"/>
        <end position="159"/>
    </location>
</feature>
<dbReference type="PANTHER" id="PTHR31964">
    <property type="entry name" value="ADENINE NUCLEOTIDE ALPHA HYDROLASES-LIKE SUPERFAMILY PROTEIN"/>
    <property type="match status" value="1"/>
</dbReference>
<evidence type="ECO:0000256" key="1">
    <source>
        <dbReference type="ARBA" id="ARBA00008791"/>
    </source>
</evidence>
<reference evidence="3" key="2">
    <citation type="submission" date="2021-09" db="EMBL/GenBank/DDBJ databases">
        <authorList>
            <person name="Gilroy R."/>
        </authorList>
    </citation>
    <scope>NUCLEOTIDE SEQUENCE</scope>
    <source>
        <strain evidence="3">ChiHjej13B12-9602</strain>
    </source>
</reference>
<dbReference type="AlphaFoldDB" id="A0A921LSQ5"/>
<dbReference type="PANTHER" id="PTHR31964:SF113">
    <property type="entry name" value="USPA DOMAIN-CONTAINING PROTEIN"/>
    <property type="match status" value="1"/>
</dbReference>
<dbReference type="Gene3D" id="3.40.50.620">
    <property type="entry name" value="HUPs"/>
    <property type="match status" value="1"/>
</dbReference>
<organism evidence="3 4">
    <name type="scientific">Enorma phocaeensis</name>
    <dbReference type="NCBI Taxonomy" id="1871019"/>
    <lineage>
        <taxon>Bacteria</taxon>
        <taxon>Bacillati</taxon>
        <taxon>Actinomycetota</taxon>
        <taxon>Coriobacteriia</taxon>
        <taxon>Coriobacteriales</taxon>
        <taxon>Coriobacteriaceae</taxon>
        <taxon>Enorma</taxon>
    </lineage>
</organism>
<dbReference type="CDD" id="cd00293">
    <property type="entry name" value="USP-like"/>
    <property type="match status" value="1"/>
</dbReference>
<dbReference type="InterPro" id="IPR006016">
    <property type="entry name" value="UspA"/>
</dbReference>
<dbReference type="EMBL" id="DYUZ01000022">
    <property type="protein sequence ID" value="HJG37293.1"/>
    <property type="molecule type" value="Genomic_DNA"/>
</dbReference>
<evidence type="ECO:0000313" key="4">
    <source>
        <dbReference type="Proteomes" id="UP000753256"/>
    </source>
</evidence>
<sequence>MLFKNVLVPYDESEHAKSALHIALGMVGDDSTATVHVLAIVATGAFTSPTLTGNAFDDLSYLSDPDRTESDDIMGALVHRARTDMEGTVDDALDGATCKVVVTAGVASSPVEGIAEYVESHGIDLVVMGRRGLGALRGMLGSVSFGVLRSVDVPVLTVK</sequence>
<name>A0A921LSQ5_9ACTN</name>
<comment type="caution">
    <text evidence="3">The sequence shown here is derived from an EMBL/GenBank/DDBJ whole genome shotgun (WGS) entry which is preliminary data.</text>
</comment>
<dbReference type="SUPFAM" id="SSF52402">
    <property type="entry name" value="Adenine nucleotide alpha hydrolases-like"/>
    <property type="match status" value="1"/>
</dbReference>
<dbReference type="InterPro" id="IPR006015">
    <property type="entry name" value="Universal_stress_UspA"/>
</dbReference>
<proteinExistence type="inferred from homology"/>
<gene>
    <name evidence="3" type="ORF">K8V70_05470</name>
</gene>
<comment type="similarity">
    <text evidence="1">Belongs to the universal stress protein A family.</text>
</comment>
<accession>A0A921LSQ5</accession>
<reference evidence="3" key="1">
    <citation type="journal article" date="2021" name="PeerJ">
        <title>Extensive microbial diversity within the chicken gut microbiome revealed by metagenomics and culture.</title>
        <authorList>
            <person name="Gilroy R."/>
            <person name="Ravi A."/>
            <person name="Getino M."/>
            <person name="Pursley I."/>
            <person name="Horton D.L."/>
            <person name="Alikhan N.F."/>
            <person name="Baker D."/>
            <person name="Gharbi K."/>
            <person name="Hall N."/>
            <person name="Watson M."/>
            <person name="Adriaenssens E.M."/>
            <person name="Foster-Nyarko E."/>
            <person name="Jarju S."/>
            <person name="Secka A."/>
            <person name="Antonio M."/>
            <person name="Oren A."/>
            <person name="Chaudhuri R.R."/>
            <person name="La Ragione R."/>
            <person name="Hildebrand F."/>
            <person name="Pallen M.J."/>
        </authorList>
    </citation>
    <scope>NUCLEOTIDE SEQUENCE</scope>
    <source>
        <strain evidence="3">ChiHjej13B12-9602</strain>
    </source>
</reference>
<evidence type="ECO:0000313" key="3">
    <source>
        <dbReference type="EMBL" id="HJG37293.1"/>
    </source>
</evidence>
<dbReference type="Proteomes" id="UP000753256">
    <property type="component" value="Unassembled WGS sequence"/>
</dbReference>
<dbReference type="PRINTS" id="PR01438">
    <property type="entry name" value="UNVRSLSTRESS"/>
</dbReference>
<dbReference type="InterPro" id="IPR014729">
    <property type="entry name" value="Rossmann-like_a/b/a_fold"/>
</dbReference>
<protein>
    <submittedName>
        <fullName evidence="3">Universal stress protein</fullName>
    </submittedName>
</protein>
<dbReference type="Pfam" id="PF00582">
    <property type="entry name" value="Usp"/>
    <property type="match status" value="1"/>
</dbReference>
<dbReference type="RefSeq" id="WP_273189996.1">
    <property type="nucleotide sequence ID" value="NZ_DYUZ01000022.1"/>
</dbReference>